<evidence type="ECO:0000313" key="2">
    <source>
        <dbReference type="Proteomes" id="UP001172101"/>
    </source>
</evidence>
<protein>
    <submittedName>
        <fullName evidence="1">Uncharacterized protein</fullName>
    </submittedName>
</protein>
<reference evidence="1" key="1">
    <citation type="submission" date="2023-06" db="EMBL/GenBank/DDBJ databases">
        <title>Genome-scale phylogeny and comparative genomics of the fungal order Sordariales.</title>
        <authorList>
            <consortium name="Lawrence Berkeley National Laboratory"/>
            <person name="Hensen N."/>
            <person name="Bonometti L."/>
            <person name="Westerberg I."/>
            <person name="Brannstrom I.O."/>
            <person name="Guillou S."/>
            <person name="Cros-Aarteil S."/>
            <person name="Calhoun S."/>
            <person name="Haridas S."/>
            <person name="Kuo A."/>
            <person name="Mondo S."/>
            <person name="Pangilinan J."/>
            <person name="Riley R."/>
            <person name="LaButti K."/>
            <person name="Andreopoulos B."/>
            <person name="Lipzen A."/>
            <person name="Chen C."/>
            <person name="Yanf M."/>
            <person name="Daum C."/>
            <person name="Ng V."/>
            <person name="Clum A."/>
            <person name="Steindorff A."/>
            <person name="Ohm R."/>
            <person name="Martin F."/>
            <person name="Silar P."/>
            <person name="Natvig D."/>
            <person name="Lalanne C."/>
            <person name="Gautier V."/>
            <person name="Ament-velasquez S.L."/>
            <person name="Kruys A."/>
            <person name="Hutchinson M.I."/>
            <person name="Powell A.J."/>
            <person name="Barry K."/>
            <person name="Miller A.N."/>
            <person name="Grigoriev I.V."/>
            <person name="Debuchy R."/>
            <person name="Gladieux P."/>
            <person name="Thoren M.H."/>
            <person name="Johannesson H."/>
        </authorList>
    </citation>
    <scope>NUCLEOTIDE SEQUENCE</scope>
    <source>
        <strain evidence="1">SMH2392-1A</strain>
    </source>
</reference>
<comment type="caution">
    <text evidence="1">The sequence shown here is derived from an EMBL/GenBank/DDBJ whole genome shotgun (WGS) entry which is preliminary data.</text>
</comment>
<dbReference type="Proteomes" id="UP001172101">
    <property type="component" value="Unassembled WGS sequence"/>
</dbReference>
<proteinExistence type="predicted"/>
<gene>
    <name evidence="1" type="ORF">B0T26DRAFT_480581</name>
</gene>
<sequence length="389" mass="43918">MAYSLSFCRYPRCSSFAATKTVKSIPAGRDSPERITSARFCPQHCCSAFYGSETCLNHHDPYDSVCGLHTYCSILGCSLPRYPIPDPRQRPGLGMPETVIRAETCIRHKCHTGDCRKPRISSKSPHCKDHTCRADSCRNTVIGNSSCCLTRTSAPSARSGRGHFSTRGASRPSDKCRMAGCLSLVERDKQYCSSHMECSRADCGRTRLWSSVRGDYDPYCHIHTPKPSPVHLPAQLQNENRGRTLHTSILRGTICRDRNCDFRASEDRPYCGHHTCMDLRCAYPRPWTLEGKYCPMHTCREPACLAHVGSKSIYCEYHVCSIPKCNAIAVSSETQLCLDHLNDFYNGTPTARPLVRVRSRSRRRTRSQSRTRELQSRDVIWGPRPVFDI</sequence>
<dbReference type="RefSeq" id="XP_060292035.1">
    <property type="nucleotide sequence ID" value="XM_060435267.1"/>
</dbReference>
<name>A0AA40DMS2_9PEZI</name>
<keyword evidence="2" id="KW-1185">Reference proteome</keyword>
<dbReference type="AlphaFoldDB" id="A0AA40DMS2"/>
<organism evidence="1 2">
    <name type="scientific">Lasiosphaeria miniovina</name>
    <dbReference type="NCBI Taxonomy" id="1954250"/>
    <lineage>
        <taxon>Eukaryota</taxon>
        <taxon>Fungi</taxon>
        <taxon>Dikarya</taxon>
        <taxon>Ascomycota</taxon>
        <taxon>Pezizomycotina</taxon>
        <taxon>Sordariomycetes</taxon>
        <taxon>Sordariomycetidae</taxon>
        <taxon>Sordariales</taxon>
        <taxon>Lasiosphaeriaceae</taxon>
        <taxon>Lasiosphaeria</taxon>
    </lineage>
</organism>
<dbReference type="GeneID" id="85318537"/>
<accession>A0AA40DMS2</accession>
<evidence type="ECO:0000313" key="1">
    <source>
        <dbReference type="EMBL" id="KAK0706941.1"/>
    </source>
</evidence>
<dbReference type="EMBL" id="JAUIRO010000007">
    <property type="protein sequence ID" value="KAK0706941.1"/>
    <property type="molecule type" value="Genomic_DNA"/>
</dbReference>